<keyword evidence="2" id="KW-1185">Reference proteome</keyword>
<evidence type="ECO:0000313" key="2">
    <source>
        <dbReference type="Proteomes" id="UP001207468"/>
    </source>
</evidence>
<keyword evidence="1" id="KW-0378">Hydrolase</keyword>
<comment type="caution">
    <text evidence="1">The sequence shown here is derived from an EMBL/GenBank/DDBJ whole genome shotgun (WGS) entry which is preliminary data.</text>
</comment>
<reference evidence="1" key="1">
    <citation type="submission" date="2021-03" db="EMBL/GenBank/DDBJ databases">
        <title>Evolutionary priming and transition to the ectomycorrhizal habit in an iconic lineage of mushroom-forming fungi: is preadaptation a requirement?</title>
        <authorList>
            <consortium name="DOE Joint Genome Institute"/>
            <person name="Looney B.P."/>
            <person name="Miyauchi S."/>
            <person name="Morin E."/>
            <person name="Drula E."/>
            <person name="Courty P.E."/>
            <person name="Chicoki N."/>
            <person name="Fauchery L."/>
            <person name="Kohler A."/>
            <person name="Kuo A."/>
            <person name="LaButti K."/>
            <person name="Pangilinan J."/>
            <person name="Lipzen A."/>
            <person name="Riley R."/>
            <person name="Andreopoulos W."/>
            <person name="He G."/>
            <person name="Johnson J."/>
            <person name="Barry K.W."/>
            <person name="Grigoriev I.V."/>
            <person name="Nagy L."/>
            <person name="Hibbett D."/>
            <person name="Henrissat B."/>
            <person name="Matheny P.B."/>
            <person name="Labbe J."/>
            <person name="Martin A.F."/>
        </authorList>
    </citation>
    <scope>NUCLEOTIDE SEQUENCE</scope>
    <source>
        <strain evidence="1">BPL698</strain>
    </source>
</reference>
<protein>
    <submittedName>
        <fullName evidence="1">Papain cysteine protease family protein</fullName>
    </submittedName>
</protein>
<dbReference type="Proteomes" id="UP001207468">
    <property type="component" value="Unassembled WGS sequence"/>
</dbReference>
<sequence length="284" mass="31484">MLNKVSWYGWQPDVPDQRDLTYAAPRAVLKTLPAKVDLRKNCPPVYDQGQLGSCTANAIGGAFQFELMKQKAKAVFAPSRLFIYYNERVIENTVGSDAGAQIRDGIKSVNQKGVCPETQWPYDVNQFTKAPPAAAYTDALTHQVTSYHRVDRNLAQMKGCLADGYPFVVGFTVYESFEGPVVAKTGKLNMPAANEQQVGGHAVLVVGYDDSAKRFIVRNSWGADWALKGYFTMPYDYLMNANLSDDFWTIRLIEDSPAVAQPVKKTAKKVVKKVAKKAAKQSKK</sequence>
<proteinExistence type="predicted"/>
<gene>
    <name evidence="1" type="ORF">F5148DRAFT_983423</name>
</gene>
<keyword evidence="1" id="KW-0645">Protease</keyword>
<accession>A0ACC0U3I5</accession>
<name>A0ACC0U3I5_9AGAM</name>
<evidence type="ECO:0000313" key="1">
    <source>
        <dbReference type="EMBL" id="KAI9459584.1"/>
    </source>
</evidence>
<dbReference type="EMBL" id="JAGFNK010000197">
    <property type="protein sequence ID" value="KAI9459584.1"/>
    <property type="molecule type" value="Genomic_DNA"/>
</dbReference>
<organism evidence="1 2">
    <name type="scientific">Russula earlei</name>
    <dbReference type="NCBI Taxonomy" id="71964"/>
    <lineage>
        <taxon>Eukaryota</taxon>
        <taxon>Fungi</taxon>
        <taxon>Dikarya</taxon>
        <taxon>Basidiomycota</taxon>
        <taxon>Agaricomycotina</taxon>
        <taxon>Agaricomycetes</taxon>
        <taxon>Russulales</taxon>
        <taxon>Russulaceae</taxon>
        <taxon>Russula</taxon>
    </lineage>
</organism>